<name>A0A1E3HEM1_9TREE</name>
<keyword evidence="9" id="KW-1185">Reference proteome</keyword>
<evidence type="ECO:0000313" key="8">
    <source>
        <dbReference type="EMBL" id="ODN74788.1"/>
    </source>
</evidence>
<dbReference type="EMBL" id="AWGJ01000011">
    <property type="protein sequence ID" value="ODN74788.1"/>
    <property type="molecule type" value="Genomic_DNA"/>
</dbReference>
<evidence type="ECO:0000256" key="2">
    <source>
        <dbReference type="ARBA" id="ARBA00022692"/>
    </source>
</evidence>
<evidence type="ECO:0000256" key="3">
    <source>
        <dbReference type="ARBA" id="ARBA00022989"/>
    </source>
</evidence>
<feature type="region of interest" description="Disordered" evidence="5">
    <location>
        <begin position="1"/>
        <end position="116"/>
    </location>
</feature>
<proteinExistence type="predicted"/>
<evidence type="ECO:0000256" key="6">
    <source>
        <dbReference type="SAM" id="Phobius"/>
    </source>
</evidence>
<dbReference type="InterPro" id="IPR020846">
    <property type="entry name" value="MFS_dom"/>
</dbReference>
<dbReference type="GO" id="GO:0022857">
    <property type="term" value="F:transmembrane transporter activity"/>
    <property type="evidence" value="ECO:0007669"/>
    <property type="project" value="InterPro"/>
</dbReference>
<evidence type="ECO:0000256" key="4">
    <source>
        <dbReference type="ARBA" id="ARBA00023136"/>
    </source>
</evidence>
<evidence type="ECO:0000313" key="9">
    <source>
        <dbReference type="Proteomes" id="UP000094065"/>
    </source>
</evidence>
<comment type="subcellular location">
    <subcellularLocation>
        <location evidence="1">Membrane</location>
        <topology evidence="1">Multi-pass membrane protein</topology>
    </subcellularLocation>
</comment>
<dbReference type="RefSeq" id="XP_018990569.1">
    <property type="nucleotide sequence ID" value="XM_019141762.1"/>
</dbReference>
<dbReference type="Gene3D" id="1.20.1250.20">
    <property type="entry name" value="MFS general substrate transporter like domains"/>
    <property type="match status" value="1"/>
</dbReference>
<feature type="transmembrane region" description="Helical" evidence="6">
    <location>
        <begin position="404"/>
        <end position="427"/>
    </location>
</feature>
<evidence type="ECO:0000256" key="1">
    <source>
        <dbReference type="ARBA" id="ARBA00004141"/>
    </source>
</evidence>
<feature type="compositionally biased region" description="Low complexity" evidence="5">
    <location>
        <begin position="86"/>
        <end position="95"/>
    </location>
</feature>
<organism evidence="8 9">
    <name type="scientific">Cryptococcus amylolentus CBS 6039</name>
    <dbReference type="NCBI Taxonomy" id="1295533"/>
    <lineage>
        <taxon>Eukaryota</taxon>
        <taxon>Fungi</taxon>
        <taxon>Dikarya</taxon>
        <taxon>Basidiomycota</taxon>
        <taxon>Agaricomycotina</taxon>
        <taxon>Tremellomycetes</taxon>
        <taxon>Tremellales</taxon>
        <taxon>Cryptococcaceae</taxon>
        <taxon>Cryptococcus</taxon>
    </lineage>
</organism>
<evidence type="ECO:0000259" key="7">
    <source>
        <dbReference type="PROSITE" id="PS50850"/>
    </source>
</evidence>
<feature type="compositionally biased region" description="Polar residues" evidence="5">
    <location>
        <begin position="1"/>
        <end position="28"/>
    </location>
</feature>
<dbReference type="PANTHER" id="PTHR23502:SF134">
    <property type="entry name" value="MAJOR FACILITATOR SUPERFAMILY (MFS) PROFILE DOMAIN-CONTAINING PROTEIN-RELATED"/>
    <property type="match status" value="1"/>
</dbReference>
<feature type="transmembrane region" description="Helical" evidence="6">
    <location>
        <begin position="178"/>
        <end position="204"/>
    </location>
</feature>
<feature type="compositionally biased region" description="Polar residues" evidence="5">
    <location>
        <begin position="51"/>
        <end position="65"/>
    </location>
</feature>
<protein>
    <recommendedName>
        <fullName evidence="7">Major facilitator superfamily (MFS) profile domain-containing protein</fullName>
    </recommendedName>
</protein>
<keyword evidence="4 6" id="KW-0472">Membrane</keyword>
<accession>A0A1E3HEM1</accession>
<feature type="domain" description="Major facilitator superfamily (MFS) profile" evidence="7">
    <location>
        <begin position="180"/>
        <end position="607"/>
    </location>
</feature>
<dbReference type="PANTHER" id="PTHR23502">
    <property type="entry name" value="MAJOR FACILITATOR SUPERFAMILY"/>
    <property type="match status" value="1"/>
</dbReference>
<dbReference type="GO" id="GO:0005886">
    <property type="term" value="C:plasma membrane"/>
    <property type="evidence" value="ECO:0007669"/>
    <property type="project" value="TreeGrafter"/>
</dbReference>
<dbReference type="AlphaFoldDB" id="A0A1E3HEM1"/>
<feature type="transmembrane region" description="Helical" evidence="6">
    <location>
        <begin position="216"/>
        <end position="234"/>
    </location>
</feature>
<reference evidence="8 9" key="1">
    <citation type="submission" date="2016-06" db="EMBL/GenBank/DDBJ databases">
        <title>Evolution of pathogenesis and genome organization in the Tremellales.</title>
        <authorList>
            <person name="Cuomo C."/>
            <person name="Litvintseva A."/>
            <person name="Heitman J."/>
            <person name="Chen Y."/>
            <person name="Sun S."/>
            <person name="Springer D."/>
            <person name="Dromer F."/>
            <person name="Young S."/>
            <person name="Zeng Q."/>
            <person name="Chapman S."/>
            <person name="Gujja S."/>
            <person name="Saif S."/>
            <person name="Birren B."/>
        </authorList>
    </citation>
    <scope>NUCLEOTIDE SEQUENCE [LARGE SCALE GENOMIC DNA]</scope>
    <source>
        <strain evidence="8 9">CBS 6039</strain>
    </source>
</reference>
<evidence type="ECO:0000256" key="5">
    <source>
        <dbReference type="SAM" id="MobiDB-lite"/>
    </source>
</evidence>
<comment type="caution">
    <text evidence="8">The sequence shown here is derived from an EMBL/GenBank/DDBJ whole genome shotgun (WGS) entry which is preliminary data.</text>
</comment>
<dbReference type="SUPFAM" id="SSF103473">
    <property type="entry name" value="MFS general substrate transporter"/>
    <property type="match status" value="1"/>
</dbReference>
<keyword evidence="3 6" id="KW-1133">Transmembrane helix</keyword>
<feature type="transmembrane region" description="Helical" evidence="6">
    <location>
        <begin position="486"/>
        <end position="507"/>
    </location>
</feature>
<dbReference type="InterPro" id="IPR036259">
    <property type="entry name" value="MFS_trans_sf"/>
</dbReference>
<feature type="transmembrane region" description="Helical" evidence="6">
    <location>
        <begin position="447"/>
        <end position="465"/>
    </location>
</feature>
<dbReference type="PROSITE" id="PS50850">
    <property type="entry name" value="MFS"/>
    <property type="match status" value="1"/>
</dbReference>
<feature type="transmembrane region" description="Helical" evidence="6">
    <location>
        <begin position="553"/>
        <end position="570"/>
    </location>
</feature>
<keyword evidence="2 6" id="KW-0812">Transmembrane</keyword>
<feature type="transmembrane region" description="Helical" evidence="6">
    <location>
        <begin position="304"/>
        <end position="323"/>
    </location>
</feature>
<feature type="transmembrane region" description="Helical" evidence="6">
    <location>
        <begin position="519"/>
        <end position="541"/>
    </location>
</feature>
<dbReference type="Proteomes" id="UP000094065">
    <property type="component" value="Unassembled WGS sequence"/>
</dbReference>
<gene>
    <name evidence="8" type="ORF">L202_07107</name>
</gene>
<dbReference type="Pfam" id="PF07690">
    <property type="entry name" value="MFS_1"/>
    <property type="match status" value="1"/>
</dbReference>
<feature type="transmembrane region" description="Helical" evidence="6">
    <location>
        <begin position="582"/>
        <end position="603"/>
    </location>
</feature>
<sequence>MDGSSNEKFLQQESPSPTRTASSVTVRNPSPPSASMASSSARETEKYKMTTPFTSRPGTPETPHSTVLEHPPLPNLKATKSRRSRGASTSSRVSRGTGGAEFSPLERRTSSQTAELQNELRRHVSLHGVPQRHYEHEVLELRQEVDLEKGKGKEEVTIIDWLPHDPGHPYNFATWRKYAILTAANIATYIAAANLASVAVLADFGTAYFDISREKWELSLTVGMLAIACAPLALAPLSESFGRNPVYQVTSVITAVMWIPQIWSNHNYSGVLAARFFQGVGMSVSNSMVGGTVADLFRPDQRGFAMSFFTASIFWAQGTGITFSGWAGEKLGLQWAWGIQAIIAALSVVYNIFFMRETRADVLLSRRAKAMTKKTGKKHIAVVDLEKTALLTLIKVSIIRPLHYLITEPIVTALSLWFGFAWGVIFLGQSSVMLVFEQYGFSAAEAGSFEIAMVIGATIGLFAQFHQESLYRRAAIKHNGKAPPEARLYWAAYGGLLFPLALYVYAWTGQPSVHWAVPGVALVFMNWGVFMIYSGVFTYLADAYEIYSSSAQAAQSFCRNVLGGVFPLFVRQMYKGMGYPQASTLVASVALGLATAPFLLLMFGKKLRAKSKVTSQLFQDKEEEVKEERAASA</sequence>
<dbReference type="STRING" id="1295533.A0A1E3HEM1"/>
<feature type="transmembrane region" description="Helical" evidence="6">
    <location>
        <begin position="335"/>
        <end position="354"/>
    </location>
</feature>
<dbReference type="OrthoDB" id="5376138at2759"/>
<dbReference type="InterPro" id="IPR011701">
    <property type="entry name" value="MFS"/>
</dbReference>
<dbReference type="GeneID" id="30158416"/>